<proteinExistence type="predicted"/>
<reference evidence="1 2" key="1">
    <citation type="submission" date="2020-08" db="EMBL/GenBank/DDBJ databases">
        <title>Genomic Encyclopedia of Type Strains, Phase IV (KMG-IV): sequencing the most valuable type-strain genomes for metagenomic binning, comparative biology and taxonomic classification.</title>
        <authorList>
            <person name="Goeker M."/>
        </authorList>
    </citation>
    <scope>NUCLEOTIDE SEQUENCE [LARGE SCALE GENOMIC DNA]</scope>
    <source>
        <strain evidence="1 2">DSM 100044</strain>
    </source>
</reference>
<keyword evidence="2" id="KW-1185">Reference proteome</keyword>
<name>A0A7W9BH28_9SPHN</name>
<dbReference type="SUPFAM" id="SSF48208">
    <property type="entry name" value="Six-hairpin glycosidases"/>
    <property type="match status" value="1"/>
</dbReference>
<dbReference type="AlphaFoldDB" id="A0A7W9BH28"/>
<sequence>MQGPTTPSFDQPLPAQIELVRPGTAARTISVPYNTVNLVSGEAEAAADILEEGRPLFRVRDRWSVAGAVVTVRRRLEVLASQPGGFSSAIGWRIDPAVGWGDMQVMAPGIIYGDPSHDGDRSPGGTLAYAARKLEFREDIMPAPLLALSFGEGGSLAMLDAKPGGSTIMADTTLASPTLIDPRIQVGALSVSGAQGGTTLRFSYPASVSSYGDRRRPSTEPVRADRYHPVVRGAVDSYEVRFRLGKEASFPDSGREAWRWAWETLNPVVRPLNVPLVREVLLDHLQSQAVTIGDRTAIPFVLSTIPVRERQWNWTMAGMGFVSKNLECADQLLREGDRDPSPRGTKMRETGLAIIGSMIKSLPTVPLPATGYDLATGKPYNHHWLAPWLRNASEDMRVLLGAYVRERALGRDHPEWLAWTRQYANWLLQQQRPDGSWPRRWYPNSTIAAEPSGTASYAPVPLLVALSKQTGDQRYTHAAARAGEYVWNSFGRRGLFVGGASDAPDITDKEAGMLSMEAFLSLYDATGDDRWLSRARAAADFAESWIWIWDLPMPIDADDRALHWKKGVPTTGLQGITALAAGGTDEYLDWAVPSYAKLYQLTGDPHYLAVARVLLHDTKAMLAMPGRTYDMLGPGWQQENFGLGPGGRGRGVGAHRFWLPWVSANHLHGITGLEDLGVETFREVALNDAESRKLISRP</sequence>
<dbReference type="RefSeq" id="WP_184060443.1">
    <property type="nucleotide sequence ID" value="NZ_JACIJK010000015.1"/>
</dbReference>
<comment type="caution">
    <text evidence="1">The sequence shown here is derived from an EMBL/GenBank/DDBJ whole genome shotgun (WGS) entry which is preliminary data.</text>
</comment>
<dbReference type="EMBL" id="JACIJK010000015">
    <property type="protein sequence ID" value="MBB5716834.1"/>
    <property type="molecule type" value="Genomic_DNA"/>
</dbReference>
<protein>
    <submittedName>
        <fullName evidence="1">Uncharacterized protein</fullName>
    </submittedName>
</protein>
<gene>
    <name evidence="1" type="ORF">FHS94_003706</name>
</gene>
<evidence type="ECO:0000313" key="2">
    <source>
        <dbReference type="Proteomes" id="UP000546200"/>
    </source>
</evidence>
<organism evidence="1 2">
    <name type="scientific">Sphingomonas aerophila</name>
    <dbReference type="NCBI Taxonomy" id="1344948"/>
    <lineage>
        <taxon>Bacteria</taxon>
        <taxon>Pseudomonadati</taxon>
        <taxon>Pseudomonadota</taxon>
        <taxon>Alphaproteobacteria</taxon>
        <taxon>Sphingomonadales</taxon>
        <taxon>Sphingomonadaceae</taxon>
        <taxon>Sphingomonas</taxon>
    </lineage>
</organism>
<dbReference type="Gene3D" id="1.50.10.10">
    <property type="match status" value="1"/>
</dbReference>
<dbReference type="InterPro" id="IPR008928">
    <property type="entry name" value="6-hairpin_glycosidase_sf"/>
</dbReference>
<evidence type="ECO:0000313" key="1">
    <source>
        <dbReference type="EMBL" id="MBB5716834.1"/>
    </source>
</evidence>
<dbReference type="Proteomes" id="UP000546200">
    <property type="component" value="Unassembled WGS sequence"/>
</dbReference>
<dbReference type="GO" id="GO:0005975">
    <property type="term" value="P:carbohydrate metabolic process"/>
    <property type="evidence" value="ECO:0007669"/>
    <property type="project" value="InterPro"/>
</dbReference>
<accession>A0A7W9BH28</accession>
<dbReference type="InterPro" id="IPR012341">
    <property type="entry name" value="6hp_glycosidase-like_sf"/>
</dbReference>